<sequence length="98" mass="10306">MHDVLHHSQAWAIQFVMATTGMCSIGGVFQVFDGAWISSFDPVISRHTRPPSVKTRKEMVMDGMGDGEGLMILCESGIKGQLGKGEGVAVAGAGAGAW</sequence>
<dbReference type="EMBL" id="JBBPBN010000032">
    <property type="protein sequence ID" value="KAK9003839.1"/>
    <property type="molecule type" value="Genomic_DNA"/>
</dbReference>
<comment type="caution">
    <text evidence="1">The sequence shown here is derived from an EMBL/GenBank/DDBJ whole genome shotgun (WGS) entry which is preliminary data.</text>
</comment>
<reference evidence="1 2" key="1">
    <citation type="journal article" date="2024" name="G3 (Bethesda)">
        <title>Genome assembly of Hibiscus sabdariffa L. provides insights into metabolisms of medicinal natural products.</title>
        <authorList>
            <person name="Kim T."/>
        </authorList>
    </citation>
    <scope>NUCLEOTIDE SEQUENCE [LARGE SCALE GENOMIC DNA]</scope>
    <source>
        <strain evidence="1">TK-2024</strain>
        <tissue evidence="1">Old leaves</tissue>
    </source>
</reference>
<keyword evidence="2" id="KW-1185">Reference proteome</keyword>
<proteinExistence type="predicted"/>
<dbReference type="Proteomes" id="UP001396334">
    <property type="component" value="Unassembled WGS sequence"/>
</dbReference>
<gene>
    <name evidence="1" type="ORF">V6N11_018735</name>
</gene>
<name>A0ABR2QT62_9ROSI</name>
<organism evidence="1 2">
    <name type="scientific">Hibiscus sabdariffa</name>
    <name type="common">roselle</name>
    <dbReference type="NCBI Taxonomy" id="183260"/>
    <lineage>
        <taxon>Eukaryota</taxon>
        <taxon>Viridiplantae</taxon>
        <taxon>Streptophyta</taxon>
        <taxon>Embryophyta</taxon>
        <taxon>Tracheophyta</taxon>
        <taxon>Spermatophyta</taxon>
        <taxon>Magnoliopsida</taxon>
        <taxon>eudicotyledons</taxon>
        <taxon>Gunneridae</taxon>
        <taxon>Pentapetalae</taxon>
        <taxon>rosids</taxon>
        <taxon>malvids</taxon>
        <taxon>Malvales</taxon>
        <taxon>Malvaceae</taxon>
        <taxon>Malvoideae</taxon>
        <taxon>Hibiscus</taxon>
    </lineage>
</organism>
<evidence type="ECO:0000313" key="1">
    <source>
        <dbReference type="EMBL" id="KAK9003839.1"/>
    </source>
</evidence>
<accession>A0ABR2QT62</accession>
<evidence type="ECO:0000313" key="2">
    <source>
        <dbReference type="Proteomes" id="UP001396334"/>
    </source>
</evidence>
<protein>
    <submittedName>
        <fullName evidence="1">Uncharacterized protein</fullName>
    </submittedName>
</protein>